<name>A0A8E2EBB5_9PEZI</name>
<feature type="compositionally biased region" description="Low complexity" evidence="1">
    <location>
        <begin position="323"/>
        <end position="340"/>
    </location>
</feature>
<reference evidence="3 4" key="1">
    <citation type="journal article" date="2016" name="Nat. Commun.">
        <title>Ectomycorrhizal ecology is imprinted in the genome of the dominant symbiotic fungus Cenococcum geophilum.</title>
        <authorList>
            <consortium name="DOE Joint Genome Institute"/>
            <person name="Peter M."/>
            <person name="Kohler A."/>
            <person name="Ohm R.A."/>
            <person name="Kuo A."/>
            <person name="Krutzmann J."/>
            <person name="Morin E."/>
            <person name="Arend M."/>
            <person name="Barry K.W."/>
            <person name="Binder M."/>
            <person name="Choi C."/>
            <person name="Clum A."/>
            <person name="Copeland A."/>
            <person name="Grisel N."/>
            <person name="Haridas S."/>
            <person name="Kipfer T."/>
            <person name="LaButti K."/>
            <person name="Lindquist E."/>
            <person name="Lipzen A."/>
            <person name="Maire R."/>
            <person name="Meier B."/>
            <person name="Mihaltcheva S."/>
            <person name="Molinier V."/>
            <person name="Murat C."/>
            <person name="Poggeler S."/>
            <person name="Quandt C.A."/>
            <person name="Sperisen C."/>
            <person name="Tritt A."/>
            <person name="Tisserant E."/>
            <person name="Crous P.W."/>
            <person name="Henrissat B."/>
            <person name="Nehls U."/>
            <person name="Egli S."/>
            <person name="Spatafora J.W."/>
            <person name="Grigoriev I.V."/>
            <person name="Martin F.M."/>
        </authorList>
    </citation>
    <scope>NUCLEOTIDE SEQUENCE [LARGE SCALE GENOMIC DNA]</scope>
    <source>
        <strain evidence="3 4">CBS 459.81</strain>
    </source>
</reference>
<dbReference type="AlphaFoldDB" id="A0A8E2EBB5"/>
<gene>
    <name evidence="3" type="ORF">K432DRAFT_38999</name>
</gene>
<evidence type="ECO:0000313" key="3">
    <source>
        <dbReference type="EMBL" id="OCK80619.1"/>
    </source>
</evidence>
<keyword evidence="2" id="KW-0732">Signal</keyword>
<evidence type="ECO:0000256" key="1">
    <source>
        <dbReference type="SAM" id="MobiDB-lite"/>
    </source>
</evidence>
<proteinExistence type="predicted"/>
<dbReference type="OrthoDB" id="4207724at2759"/>
<feature type="signal peptide" evidence="2">
    <location>
        <begin position="1"/>
        <end position="24"/>
    </location>
</feature>
<organism evidence="3 4">
    <name type="scientific">Lepidopterella palustris CBS 459.81</name>
    <dbReference type="NCBI Taxonomy" id="1314670"/>
    <lineage>
        <taxon>Eukaryota</taxon>
        <taxon>Fungi</taxon>
        <taxon>Dikarya</taxon>
        <taxon>Ascomycota</taxon>
        <taxon>Pezizomycotina</taxon>
        <taxon>Dothideomycetes</taxon>
        <taxon>Pleosporomycetidae</taxon>
        <taxon>Mytilinidiales</taxon>
        <taxon>Argynnaceae</taxon>
        <taxon>Lepidopterella</taxon>
    </lineage>
</organism>
<dbReference type="Proteomes" id="UP000250266">
    <property type="component" value="Unassembled WGS sequence"/>
</dbReference>
<feature type="compositionally biased region" description="Basic residues" evidence="1">
    <location>
        <begin position="81"/>
        <end position="90"/>
    </location>
</feature>
<feature type="chain" id="PRO_5034757356" description="Inner centromere protein ARK-binding domain-containing protein" evidence="2">
    <location>
        <begin position="25"/>
        <end position="389"/>
    </location>
</feature>
<protein>
    <recommendedName>
        <fullName evidence="5">Inner centromere protein ARK-binding domain-containing protein</fullName>
    </recommendedName>
</protein>
<keyword evidence="4" id="KW-1185">Reference proteome</keyword>
<accession>A0A8E2EBB5</accession>
<dbReference type="EMBL" id="KV744952">
    <property type="protein sequence ID" value="OCK80619.1"/>
    <property type="molecule type" value="Genomic_DNA"/>
</dbReference>
<evidence type="ECO:0000313" key="4">
    <source>
        <dbReference type="Proteomes" id="UP000250266"/>
    </source>
</evidence>
<feature type="compositionally biased region" description="Basic and acidic residues" evidence="1">
    <location>
        <begin position="170"/>
        <end position="220"/>
    </location>
</feature>
<evidence type="ECO:0000256" key="2">
    <source>
        <dbReference type="SAM" id="SignalP"/>
    </source>
</evidence>
<evidence type="ECO:0008006" key="5">
    <source>
        <dbReference type="Google" id="ProtNLM"/>
    </source>
</evidence>
<feature type="compositionally biased region" description="Polar residues" evidence="1">
    <location>
        <begin position="263"/>
        <end position="289"/>
    </location>
</feature>
<feature type="compositionally biased region" description="Polar residues" evidence="1">
    <location>
        <begin position="234"/>
        <end position="253"/>
    </location>
</feature>
<sequence length="389" mass="41983">MEPWQSWLGFLGLIAGFYLLQSRGKTNNKPENKLDNKPDTKARHKSRPFQNADDKAGLEWQKPSHKADGEGPRKAAGKPSKLNRQRKASKTAKGPMEKVEATLSANSSTTGADGDDDLSPAVSPALSANNGKAPSGKDVSDMLETRAGAPAVLRLTEPSQPVRQKQVHQARPEAAQETKKQRQNRKKVEERKLQREQEEKERQVLLEKQRRTAREARGEPAKNGLQPAKAPASSAWNLAHHTSNVAVGSSNDGQLLDTFEQDGVSTTSSSENATNGTSATTDSMNNSGQWAGMPSEEEQLRMAMADSEWTTVSKGRKAKKNKTSSATEEATGTEGSDAGTPQQQDLPGKKTVPEAETPTAPPNASYSTSNEAAAHFTGTHPMDSDWPVV</sequence>
<feature type="compositionally biased region" description="Basic and acidic residues" evidence="1">
    <location>
        <begin position="28"/>
        <end position="41"/>
    </location>
</feature>
<feature type="region of interest" description="Disordered" evidence="1">
    <location>
        <begin position="24"/>
        <end position="389"/>
    </location>
</feature>